<dbReference type="InterPro" id="IPR007175">
    <property type="entry name" value="Rpr2/Snm1/Rpp21"/>
</dbReference>
<evidence type="ECO:0000313" key="3">
    <source>
        <dbReference type="Proteomes" id="UP001497600"/>
    </source>
</evidence>
<proteinExistence type="predicted"/>
<name>A0ABP0EHE0_9ASCO</name>
<evidence type="ECO:0000313" key="2">
    <source>
        <dbReference type="EMBL" id="CAK7917233.1"/>
    </source>
</evidence>
<gene>
    <name evidence="2" type="primary">SNM1</name>
    <name evidence="2" type="ORF">CAAN4_G07514</name>
</gene>
<feature type="compositionally biased region" description="Low complexity" evidence="1">
    <location>
        <begin position="147"/>
        <end position="180"/>
    </location>
</feature>
<feature type="region of interest" description="Disordered" evidence="1">
    <location>
        <begin position="146"/>
        <end position="224"/>
    </location>
</feature>
<feature type="compositionally biased region" description="Basic residues" evidence="1">
    <location>
        <begin position="189"/>
        <end position="198"/>
    </location>
</feature>
<reference evidence="2 3" key="1">
    <citation type="submission" date="2024-01" db="EMBL/GenBank/DDBJ databases">
        <authorList>
            <consortium name="Genoscope - CEA"/>
            <person name="William W."/>
        </authorList>
    </citation>
    <scope>NUCLEOTIDE SEQUENCE [LARGE SCALE GENOMIC DNA]</scope>
    <source>
        <strain evidence="2 3">29B2s-10</strain>
    </source>
</reference>
<dbReference type="Pfam" id="PF04032">
    <property type="entry name" value="Rpr2"/>
    <property type="match status" value="1"/>
</dbReference>
<dbReference type="Proteomes" id="UP001497600">
    <property type="component" value="Chromosome G"/>
</dbReference>
<dbReference type="EMBL" id="OZ004259">
    <property type="protein sequence ID" value="CAK7917233.1"/>
    <property type="molecule type" value="Genomic_DNA"/>
</dbReference>
<evidence type="ECO:0000256" key="1">
    <source>
        <dbReference type="SAM" id="MobiDB-lite"/>
    </source>
</evidence>
<feature type="compositionally biased region" description="Basic residues" evidence="1">
    <location>
        <begin position="82"/>
        <end position="93"/>
    </location>
</feature>
<sequence>MTSIEKARTPAQATALELLDLAHSIPLNPLNKVYFTKFTNHCAEKAINLPDGYTLSKICLKCGVLYIPGITVSMRITYGKTSSRKRGSKKSKSPTKNVAKDTTKSRPRRLEYKCLQCQSVQVVCQDLLAPKPAPVVTKDPVYEATWPPSSSISKSKSSSPAPVSTQGGTHTSSGSRSGSATPPPSSQMAKKRSKKRKDHNLLSMINKKKEESSKVSLNLMDFMK</sequence>
<organism evidence="2 3">
    <name type="scientific">[Candida] anglica</name>
    <dbReference type="NCBI Taxonomy" id="148631"/>
    <lineage>
        <taxon>Eukaryota</taxon>
        <taxon>Fungi</taxon>
        <taxon>Dikarya</taxon>
        <taxon>Ascomycota</taxon>
        <taxon>Saccharomycotina</taxon>
        <taxon>Pichiomycetes</taxon>
        <taxon>Debaryomycetaceae</taxon>
        <taxon>Kurtzmaniella</taxon>
    </lineage>
</organism>
<keyword evidence="3" id="KW-1185">Reference proteome</keyword>
<feature type="region of interest" description="Disordered" evidence="1">
    <location>
        <begin position="80"/>
        <end position="105"/>
    </location>
</feature>
<protein>
    <submittedName>
        <fullName evidence="2">Ribonuclease MRP protein subunit Snm1p</fullName>
    </submittedName>
</protein>
<accession>A0ABP0EHE0</accession>